<evidence type="ECO:0000313" key="2">
    <source>
        <dbReference type="EMBL" id="OMJ20500.1"/>
    </source>
</evidence>
<feature type="region of interest" description="Disordered" evidence="1">
    <location>
        <begin position="565"/>
        <end position="589"/>
    </location>
</feature>
<feature type="compositionally biased region" description="Polar residues" evidence="1">
    <location>
        <begin position="1057"/>
        <end position="1073"/>
    </location>
</feature>
<feature type="region of interest" description="Disordered" evidence="1">
    <location>
        <begin position="502"/>
        <end position="526"/>
    </location>
</feature>
<evidence type="ECO:0000256" key="1">
    <source>
        <dbReference type="SAM" id="MobiDB-lite"/>
    </source>
</evidence>
<reference evidence="3" key="1">
    <citation type="submission" date="2017-01" db="EMBL/GenBank/DDBJ databases">
        <authorList>
            <person name="Wang Y."/>
            <person name="White M."/>
            <person name="Kvist S."/>
            <person name="Moncalvo J.-M."/>
        </authorList>
    </citation>
    <scope>NUCLEOTIDE SEQUENCE [LARGE SCALE GENOMIC DNA]</scope>
    <source>
        <strain evidence="3">ID-206-W2</strain>
    </source>
</reference>
<feature type="region of interest" description="Disordered" evidence="1">
    <location>
        <begin position="36"/>
        <end position="72"/>
    </location>
</feature>
<feature type="region of interest" description="Disordered" evidence="1">
    <location>
        <begin position="778"/>
        <end position="850"/>
    </location>
</feature>
<feature type="compositionally biased region" description="Polar residues" evidence="1">
    <location>
        <begin position="967"/>
        <end position="982"/>
    </location>
</feature>
<feature type="compositionally biased region" description="Polar residues" evidence="1">
    <location>
        <begin position="36"/>
        <end position="49"/>
    </location>
</feature>
<keyword evidence="3" id="KW-1185">Reference proteome</keyword>
<sequence length="1162" mass="126878">MDSIYASDFMSSINSNLPVSHTDAIIYLDENVSTDSNKFNESNIPSSNELKLKTDTPSENHLSETATSDPELIHSLNNPHFNDPLDKSILQENSELVLNEISVGQLHNDAEHEDENHYLVTETVSIHSSDNTALASKPSENEAIKNDVFDFVTSSNNSITEDVQAELNPHDITKPILPDFENSIDNSEIANHVVQSPSEISVDKESANLEAEILEAKQNIPNIETENLSLTGEAVDTISSTFKELNIESGEIDNNTNNTDVSLNFGLNELKSHTDASNPINDQMITRLDSSTLDKDQAKSISEGEISTDNKVPNDLKPVSEIEISYNETVEQFVEDVAKPENESEDLTKHDIVPESAIDISELNENISNLESENVSESSFRQVTETITESESANKELAIDDAVSDKDSQAEATILLQDQNEKISNYIDVEANINNSHVSFEQEAKVSAIEIDNDNEEPTSQSISDEPDLKNAEMDKTTSDILPNDPSPETFETKTVDLKSDLTSDIEADDSTNSIPSDDTKVNSNDHKIISGSLHSTHNTSELDIKAQSLDLCLSNTNIEATISQATETPLKTQTPNTTSSSLESTRKTIPMKTSSLISKFINKFDNVESTEPSLNQPSTKLDDSLSQEINHDAKKSTSNSLISCLIDENESDSKLNDATSESISDENLDNSKDHSNLSESTEAFKAPIVEPKNTDSTITNPVPTISSKILESPFFIFDNKAAKKPDFRSPSKDKSFVNRIKNNIETKDKTDDASSIKRPEVKDNIFLSLLKNSNPDSHITSDLSSSSSVSTSESKVSDPTPLAKSELGTPETDNVIHSAIKPTSKDKHYESNELKPNNFEKESNTEAPSVVDQVTIGSSALAENIKEDLAHIDDSKSETTDIPDDFDSQSLKYQIQTKDSNEVEKLTDNFNKAKMHPNLLQSESDISVTSHLNKDKLEDVQNSTAAYNSTIAKSKIPPPTPDSSKRSNTSQISVDKTSSGSRPKKTAPIDSIRPKTPTSSNILRPKTPITPSSTKQPSTSSKTTPSFFKPTASSIAKIHDVSKTRTTSDARKTSFESKSTPTALRQNPPTTRAISSSNKNSAISQIGIPANSTTEGSNPRKVSRKPPVPTFGRSSADKINTQKQPISSDANGKPAPKTRKPPLPSQARGNISKSSNTLNKP</sequence>
<name>A0A1R1Y0S0_9FUNG</name>
<dbReference type="Proteomes" id="UP000187429">
    <property type="component" value="Unassembled WGS sequence"/>
</dbReference>
<dbReference type="AlphaFoldDB" id="A0A1R1Y0S0"/>
<feature type="compositionally biased region" description="Polar residues" evidence="1">
    <location>
        <begin position="565"/>
        <end position="584"/>
    </location>
</feature>
<organism evidence="2 3">
    <name type="scientific">Smittium culicis</name>
    <dbReference type="NCBI Taxonomy" id="133412"/>
    <lineage>
        <taxon>Eukaryota</taxon>
        <taxon>Fungi</taxon>
        <taxon>Fungi incertae sedis</taxon>
        <taxon>Zoopagomycota</taxon>
        <taxon>Kickxellomycotina</taxon>
        <taxon>Harpellomycetes</taxon>
        <taxon>Harpellales</taxon>
        <taxon>Legeriomycetaceae</taxon>
        <taxon>Smittium</taxon>
    </lineage>
</organism>
<feature type="region of interest" description="Disordered" evidence="1">
    <location>
        <begin position="947"/>
        <end position="1162"/>
    </location>
</feature>
<feature type="region of interest" description="Disordered" evidence="1">
    <location>
        <begin position="654"/>
        <end position="702"/>
    </location>
</feature>
<feature type="compositionally biased region" description="Basic and acidic residues" evidence="1">
    <location>
        <begin position="50"/>
        <end position="62"/>
    </location>
</feature>
<feature type="compositionally biased region" description="Basic and acidic residues" evidence="1">
    <location>
        <begin position="467"/>
        <end position="478"/>
    </location>
</feature>
<feature type="region of interest" description="Disordered" evidence="1">
    <location>
        <begin position="451"/>
        <end position="490"/>
    </location>
</feature>
<protein>
    <submittedName>
        <fullName evidence="2">Uncharacterized protein</fullName>
    </submittedName>
</protein>
<accession>A0A1R1Y0S0</accession>
<feature type="compositionally biased region" description="Low complexity" evidence="1">
    <location>
        <begin position="1006"/>
        <end position="1032"/>
    </location>
</feature>
<feature type="compositionally biased region" description="Low complexity" evidence="1">
    <location>
        <begin position="1074"/>
        <end position="1085"/>
    </location>
</feature>
<evidence type="ECO:0000313" key="3">
    <source>
        <dbReference type="Proteomes" id="UP000187429"/>
    </source>
</evidence>
<feature type="compositionally biased region" description="Low complexity" evidence="1">
    <location>
        <begin position="778"/>
        <end position="795"/>
    </location>
</feature>
<dbReference type="EMBL" id="LSSM01002742">
    <property type="protein sequence ID" value="OMJ20500.1"/>
    <property type="molecule type" value="Genomic_DNA"/>
</dbReference>
<feature type="compositionally biased region" description="Basic and acidic residues" evidence="1">
    <location>
        <begin position="824"/>
        <end position="845"/>
    </location>
</feature>
<dbReference type="OrthoDB" id="5672718at2759"/>
<feature type="compositionally biased region" description="Polar residues" evidence="1">
    <location>
        <begin position="1118"/>
        <end position="1131"/>
    </location>
</feature>
<feature type="compositionally biased region" description="Polar residues" evidence="1">
    <location>
        <begin position="1148"/>
        <end position="1162"/>
    </location>
</feature>
<gene>
    <name evidence="2" type="ORF">AYI69_g6186</name>
</gene>
<comment type="caution">
    <text evidence="2">The sequence shown here is derived from an EMBL/GenBank/DDBJ whole genome shotgun (WGS) entry which is preliminary data.</text>
</comment>
<feature type="compositionally biased region" description="Basic and acidic residues" evidence="1">
    <location>
        <begin position="1038"/>
        <end position="1056"/>
    </location>
</feature>
<proteinExistence type="predicted"/>